<evidence type="ECO:0000313" key="1">
    <source>
        <dbReference type="EMBL" id="CAD7251400.1"/>
    </source>
</evidence>
<evidence type="ECO:0000313" key="2">
    <source>
        <dbReference type="Proteomes" id="UP000677054"/>
    </source>
</evidence>
<protein>
    <submittedName>
        <fullName evidence="1">Uncharacterized protein</fullName>
    </submittedName>
</protein>
<name>A0A7R9FQK8_9CRUS</name>
<dbReference type="AlphaFoldDB" id="A0A7R9FQK8"/>
<dbReference type="EMBL" id="CAJPEV010003521">
    <property type="protein sequence ID" value="CAG0899937.1"/>
    <property type="molecule type" value="Genomic_DNA"/>
</dbReference>
<gene>
    <name evidence="1" type="ORF">DSTB1V02_LOCUS11167</name>
</gene>
<dbReference type="EMBL" id="LR903038">
    <property type="protein sequence ID" value="CAD7251400.1"/>
    <property type="molecule type" value="Genomic_DNA"/>
</dbReference>
<keyword evidence="2" id="KW-1185">Reference proteome</keyword>
<reference evidence="1" key="1">
    <citation type="submission" date="2020-11" db="EMBL/GenBank/DDBJ databases">
        <authorList>
            <person name="Tran Van P."/>
        </authorList>
    </citation>
    <scope>NUCLEOTIDE SEQUENCE</scope>
</reference>
<accession>A0A7R9FQK8</accession>
<organism evidence="1">
    <name type="scientific">Darwinula stevensoni</name>
    <dbReference type="NCBI Taxonomy" id="69355"/>
    <lineage>
        <taxon>Eukaryota</taxon>
        <taxon>Metazoa</taxon>
        <taxon>Ecdysozoa</taxon>
        <taxon>Arthropoda</taxon>
        <taxon>Crustacea</taxon>
        <taxon>Oligostraca</taxon>
        <taxon>Ostracoda</taxon>
        <taxon>Podocopa</taxon>
        <taxon>Podocopida</taxon>
        <taxon>Darwinulocopina</taxon>
        <taxon>Darwinuloidea</taxon>
        <taxon>Darwinulidae</taxon>
        <taxon>Darwinula</taxon>
    </lineage>
</organism>
<sequence>MNFFILIMAESTPEGVVRNHFSMPELFERMEQFSFHEETKKFVKWEFRDWKDGCHVLPNIIQDVEDSEGDIAEMEMMKRIYEYAHDEKQPMFVVANVKALEDDWKFDAIIVHRRVGVKILQVVFSKPERLTEALEEAERQVTESIARIRRLYERAFPDSSFEGTIRGQCGYACFPCNFFPVTLQEWKQKGVLTKDECKNPDSFKEWWKKFIFSNDDEPLPELIPEEKYLDLLSMCVHGSLVLSTKHRQAKLRLVGACDFFNVAPPRPMPSKLPFEMGGM</sequence>
<dbReference type="Proteomes" id="UP000677054">
    <property type="component" value="Unassembled WGS sequence"/>
</dbReference>
<proteinExistence type="predicted"/>